<dbReference type="EMBL" id="CAJRGZ010000019">
    <property type="protein sequence ID" value="CAG5158528.1"/>
    <property type="molecule type" value="Genomic_DNA"/>
</dbReference>
<evidence type="ECO:0000313" key="2">
    <source>
        <dbReference type="EMBL" id="CAG5158528.1"/>
    </source>
</evidence>
<gene>
    <name evidence="2" type="ORF">ALTATR162_LOCUS5125</name>
</gene>
<dbReference type="Proteomes" id="UP000676310">
    <property type="component" value="Unassembled WGS sequence"/>
</dbReference>
<protein>
    <submittedName>
        <fullName evidence="2">Uncharacterized protein</fullName>
    </submittedName>
</protein>
<sequence length="427" mass="47726">MTTQEVPVQGRFPQENIRGYGPTKVYSMTATVEITAPNPPSENHTIRVIKVEISCTNYLDTHTILIDDASILRMFVIKDGTIQIDLSPLDMAIPVFGLEAAGPMPDNDGEEDTDEDIEMVKKAWETCRLVWGHYDRLTELGKQMSRKREPELAGQASSAERPVQPVGQIDKLVTERQRPVYAQRPADLSSSTPKTMTPPIHIGGGAHSQLEDCEHWSDIEENGEAQVGDGLSKDGPEDDREEDSEDYNEGGYENTDDEDFEQSTAAKSKRLNSTKEAPKLSQKALGKQSAKPTSSGAPRKVKLRDPTLMIWPTTIITTGTAGHNLRPLMEKMGQTLATEAERQEYMDLVWTRHRAAEGNDTVKQIVVDDLETFVRSHGIVDLHNLWARWMESGIKVAMPMFKPVGIGEMDAAERLNMFKRKKKVRRG</sequence>
<evidence type="ECO:0000313" key="3">
    <source>
        <dbReference type="Proteomes" id="UP000676310"/>
    </source>
</evidence>
<keyword evidence="3" id="KW-1185">Reference proteome</keyword>
<dbReference type="GeneID" id="67016869"/>
<feature type="region of interest" description="Disordered" evidence="1">
    <location>
        <begin position="223"/>
        <end position="303"/>
    </location>
</feature>
<accession>A0A8J2I9G6</accession>
<proteinExistence type="predicted"/>
<dbReference type="OrthoDB" id="3681420at2759"/>
<reference evidence="2" key="1">
    <citation type="submission" date="2021-05" db="EMBL/GenBank/DDBJ databases">
        <authorList>
            <person name="Stam R."/>
        </authorList>
    </citation>
    <scope>NUCLEOTIDE SEQUENCE</scope>
    <source>
        <strain evidence="2">CS162</strain>
    </source>
</reference>
<feature type="region of interest" description="Disordered" evidence="1">
    <location>
        <begin position="142"/>
        <end position="207"/>
    </location>
</feature>
<comment type="caution">
    <text evidence="2">The sequence shown here is derived from an EMBL/GenBank/DDBJ whole genome shotgun (WGS) entry which is preliminary data.</text>
</comment>
<dbReference type="AlphaFoldDB" id="A0A8J2I9G6"/>
<organism evidence="2 3">
    <name type="scientific">Alternaria atra</name>
    <dbReference type="NCBI Taxonomy" id="119953"/>
    <lineage>
        <taxon>Eukaryota</taxon>
        <taxon>Fungi</taxon>
        <taxon>Dikarya</taxon>
        <taxon>Ascomycota</taxon>
        <taxon>Pezizomycotina</taxon>
        <taxon>Dothideomycetes</taxon>
        <taxon>Pleosporomycetidae</taxon>
        <taxon>Pleosporales</taxon>
        <taxon>Pleosporineae</taxon>
        <taxon>Pleosporaceae</taxon>
        <taxon>Alternaria</taxon>
        <taxon>Alternaria sect. Ulocladioides</taxon>
    </lineage>
</organism>
<dbReference type="RefSeq" id="XP_043168677.1">
    <property type="nucleotide sequence ID" value="XM_043312742.1"/>
</dbReference>
<name>A0A8J2I9G6_9PLEO</name>
<evidence type="ECO:0000256" key="1">
    <source>
        <dbReference type="SAM" id="MobiDB-lite"/>
    </source>
</evidence>
<feature type="compositionally biased region" description="Acidic residues" evidence="1">
    <location>
        <begin position="236"/>
        <end position="261"/>
    </location>
</feature>